<reference evidence="7" key="3">
    <citation type="submission" date="2018-08" db="EMBL/GenBank/DDBJ databases">
        <title>Streptococcus chenjunshii sp. nov., isolated from stools sample of the Tibetan antelope in the Qinghai-Tibet plateau, China.</title>
        <authorList>
            <person name="Tian Z."/>
        </authorList>
    </citation>
    <scope>NUCLEOTIDE SEQUENCE [LARGE SCALE GENOMIC DNA]</scope>
    <source>
        <strain evidence="7">Z15</strain>
    </source>
</reference>
<organism evidence="6 8">
    <name type="scientific">Streptococcus chenjunshii</name>
    <dbReference type="NCBI Taxonomy" id="2173853"/>
    <lineage>
        <taxon>Bacteria</taxon>
        <taxon>Bacillati</taxon>
        <taxon>Bacillota</taxon>
        <taxon>Bacilli</taxon>
        <taxon>Lactobacillales</taxon>
        <taxon>Streptococcaceae</taxon>
        <taxon>Streptococcus</taxon>
    </lineage>
</organism>
<protein>
    <recommendedName>
        <fullName evidence="3">SP-0191-like C-terminal domain-containing protein</fullName>
    </recommendedName>
</protein>
<proteinExistence type="predicted"/>
<dbReference type="Proteomes" id="UP000264056">
    <property type="component" value="Unassembled WGS sequence"/>
</dbReference>
<dbReference type="SUPFAM" id="SSF160704">
    <property type="entry name" value="YehR-like"/>
    <property type="match status" value="1"/>
</dbReference>
<dbReference type="Proteomes" id="UP000262901">
    <property type="component" value="Unassembled WGS sequence"/>
</dbReference>
<dbReference type="EMBL" id="QVQY01000003">
    <property type="protein sequence ID" value="RFU51641.1"/>
    <property type="molecule type" value="Genomic_DNA"/>
</dbReference>
<feature type="chain" id="PRO_5044585516" description="SP-0191-like C-terminal domain-containing protein" evidence="2">
    <location>
        <begin position="20"/>
        <end position="199"/>
    </location>
</feature>
<feature type="region of interest" description="Disordered" evidence="1">
    <location>
        <begin position="25"/>
        <end position="47"/>
    </location>
</feature>
<dbReference type="RefSeq" id="WP_116877058.1">
    <property type="nucleotide sequence ID" value="NZ_CP031733.1"/>
</dbReference>
<keyword evidence="9" id="KW-1185">Reference proteome</keyword>
<dbReference type="InterPro" id="IPR047840">
    <property type="entry name" value="SP_0191-like"/>
</dbReference>
<evidence type="ECO:0000313" key="6">
    <source>
        <dbReference type="EMBL" id="RFU53962.1"/>
    </source>
</evidence>
<evidence type="ECO:0000313" key="8">
    <source>
        <dbReference type="Proteomes" id="UP000262901"/>
    </source>
</evidence>
<evidence type="ECO:0000256" key="1">
    <source>
        <dbReference type="SAM" id="MobiDB-lite"/>
    </source>
</evidence>
<dbReference type="InterPro" id="IPR036699">
    <property type="entry name" value="YehR-like_sf"/>
</dbReference>
<keyword evidence="2" id="KW-0732">Signal</keyword>
<dbReference type="KEGG" id="schj:DDV21_006550"/>
<dbReference type="Gene3D" id="3.30.1830.10">
    <property type="entry name" value="YehR-like"/>
    <property type="match status" value="1"/>
</dbReference>
<feature type="signal peptide" evidence="2">
    <location>
        <begin position="1"/>
        <end position="19"/>
    </location>
</feature>
<reference evidence="4" key="4">
    <citation type="journal article" date="2019" name="Int. J. Syst. Evol. Microbiol.">
        <title>Streptococcus chenjunshii sp. nov. isolated from feces of Tibetan antelopes.</title>
        <authorList>
            <person name="Tian Z."/>
            <person name="Lu S."/>
            <person name="Jin D."/>
            <person name="Yang J."/>
            <person name="Pu J."/>
            <person name="Lai X.H."/>
            <person name="Bai X.N."/>
            <person name="Wu X.M."/>
            <person name="Li J."/>
            <person name="Wang S."/>
            <person name="Xu J."/>
        </authorList>
    </citation>
    <scope>NUCLEOTIDE SEQUENCE</scope>
    <source>
        <strain evidence="4">Z15</strain>
    </source>
</reference>
<gene>
    <name evidence="4" type="ORF">DDV21_006550</name>
    <name evidence="5" type="ORF">DDV22_01990</name>
    <name evidence="6" type="ORF">DDV23_00050</name>
</gene>
<evidence type="ECO:0000313" key="7">
    <source>
        <dbReference type="Proteomes" id="UP000246115"/>
    </source>
</evidence>
<accession>A0A372KNV7</accession>
<reference evidence="5 9" key="1">
    <citation type="submission" date="2018-08" db="EMBL/GenBank/DDBJ databases">
        <title>Draft genome of Streptococcus sp .nov. Z2.</title>
        <authorList>
            <person name="Tian Z."/>
        </authorList>
    </citation>
    <scope>NUCLEOTIDE SEQUENCE [LARGE SCALE GENOMIC DNA]</scope>
    <source>
        <strain evidence="5 9">Z2</strain>
    </source>
</reference>
<feature type="domain" description="SP-0191-like C-terminal" evidence="3">
    <location>
        <begin position="64"/>
        <end position="183"/>
    </location>
</feature>
<dbReference type="PROSITE" id="PS51257">
    <property type="entry name" value="PROKAR_LIPOPROTEIN"/>
    <property type="match status" value="1"/>
</dbReference>
<dbReference type="EMBL" id="CP031733">
    <property type="protein sequence ID" value="AXQ78766.1"/>
    <property type="molecule type" value="Genomic_DNA"/>
</dbReference>
<dbReference type="Proteomes" id="UP000246115">
    <property type="component" value="Chromosome"/>
</dbReference>
<reference evidence="6 8" key="2">
    <citation type="submission" date="2018-08" db="EMBL/GenBank/DDBJ databases">
        <title>Draft genome of Streptococcus sp. nov. Z1.</title>
        <authorList>
            <person name="Tian Z."/>
        </authorList>
    </citation>
    <scope>NUCLEOTIDE SEQUENCE [LARGE SCALE GENOMIC DNA]</scope>
    <source>
        <strain evidence="6">Z1</strain>
        <strain evidence="8">Z1(2018)</strain>
    </source>
</reference>
<dbReference type="NCBIfam" id="NF041193">
    <property type="entry name" value="lipo_SP0191"/>
    <property type="match status" value="1"/>
</dbReference>
<evidence type="ECO:0000259" key="3">
    <source>
        <dbReference type="Pfam" id="PF21642"/>
    </source>
</evidence>
<evidence type="ECO:0000256" key="2">
    <source>
        <dbReference type="SAM" id="SignalP"/>
    </source>
</evidence>
<dbReference type="AlphaFoldDB" id="A0A372KNV7"/>
<name>A0A372KNV7_9STRE</name>
<evidence type="ECO:0000313" key="4">
    <source>
        <dbReference type="EMBL" id="AXQ78766.1"/>
    </source>
</evidence>
<accession>A0A346NCM1</accession>
<evidence type="ECO:0000313" key="9">
    <source>
        <dbReference type="Proteomes" id="UP000264056"/>
    </source>
</evidence>
<evidence type="ECO:0000313" key="5">
    <source>
        <dbReference type="EMBL" id="RFU51641.1"/>
    </source>
</evidence>
<dbReference type="InterPro" id="IPR048787">
    <property type="entry name" value="SP_0191-like_C"/>
</dbReference>
<dbReference type="Pfam" id="PF21642">
    <property type="entry name" value="SP_0191-like"/>
    <property type="match status" value="1"/>
</dbReference>
<sequence>MKKISYGVLALFVLLGLTACIPIPNPKAGKTGSSERHSKVTTVTETTTETTTSEAAVTTDKYKYTQESDGIQQEILVSLTYKGTEYQSFKIDMTHTFSEEQQAQMRALDPATVQEVLGEYLNEEPGMSDLTGIEGVSLTSSLTEDYKWLVSITIDAKKTDFERLAQVEGFALDFTEVKNMSPKLFGLSLRIYGFEEVKE</sequence>
<dbReference type="EMBL" id="QVQZ01000001">
    <property type="protein sequence ID" value="RFU53962.1"/>
    <property type="molecule type" value="Genomic_DNA"/>
</dbReference>